<evidence type="ECO:0000256" key="1">
    <source>
        <dbReference type="ARBA" id="ARBA00022723"/>
    </source>
</evidence>
<dbReference type="InterPro" id="IPR011051">
    <property type="entry name" value="RmlC_Cupin_sf"/>
</dbReference>
<dbReference type="InterPro" id="IPR013096">
    <property type="entry name" value="Cupin_2"/>
</dbReference>
<comment type="caution">
    <text evidence="4">The sequence shown here is derived from an EMBL/GenBank/DDBJ whole genome shotgun (WGS) entry which is preliminary data.</text>
</comment>
<dbReference type="Proteomes" id="UP000663840">
    <property type="component" value="Unassembled WGS sequence"/>
</dbReference>
<keyword evidence="1" id="KW-0479">Metal-binding</keyword>
<dbReference type="PANTHER" id="PTHR35848">
    <property type="entry name" value="OXALATE-BINDING PROTEIN"/>
    <property type="match status" value="1"/>
</dbReference>
<dbReference type="CDD" id="cd02224">
    <property type="entry name" value="cupin_SPO2919-like"/>
    <property type="match status" value="2"/>
</dbReference>
<dbReference type="Pfam" id="PF05032">
    <property type="entry name" value="Spo12"/>
    <property type="match status" value="1"/>
</dbReference>
<dbReference type="GO" id="GO:0046872">
    <property type="term" value="F:metal ion binding"/>
    <property type="evidence" value="ECO:0007669"/>
    <property type="project" value="UniProtKB-KW"/>
</dbReference>
<name>A0A8H2XP78_9AGAM</name>
<dbReference type="InterPro" id="IPR014710">
    <property type="entry name" value="RmlC-like_jellyroll"/>
</dbReference>
<protein>
    <recommendedName>
        <fullName evidence="3">Cupin type-2 domain-containing protein</fullName>
    </recommendedName>
</protein>
<dbReference type="Pfam" id="PF07883">
    <property type="entry name" value="Cupin_2"/>
    <property type="match status" value="2"/>
</dbReference>
<evidence type="ECO:0000313" key="5">
    <source>
        <dbReference type="Proteomes" id="UP000663840"/>
    </source>
</evidence>
<dbReference type="AlphaFoldDB" id="A0A8H2XP78"/>
<accession>A0A8H2XP78</accession>
<feature type="domain" description="Cupin type-2" evidence="3">
    <location>
        <begin position="135"/>
        <end position="197"/>
    </location>
</feature>
<dbReference type="InterPro" id="IPR007727">
    <property type="entry name" value="Spo12"/>
</dbReference>
<dbReference type="SUPFAM" id="SSF51182">
    <property type="entry name" value="RmlC-like cupins"/>
    <property type="match status" value="1"/>
</dbReference>
<sequence>MADEHTNLRLSVSGGSEPKLDDKSASDIISTTAHSQDTLNAATPTHLEQNKLGEANREHRDVDLLQVEDLHVEPTDTKVTGGNRIQMDIQSCIIHAPGILQPISELVSTTKKDDDRRYSWLNKATGMSERLGIYYQIIPPGYRTACPHAHSKEDELVFCLQGRGTIWQNGWIYPFEPGDVVGWTGGTGITHCVINDTKPVPGQSNGDEEDLILLVVGENKPGEDELHYPHNPERYEAKEVLRWENVTLQNEGGAHPGVARAERPNDTLPGYQLGARPSNIVNWRDQLAPAGEGELFAYATSLSQETGLSGRFGCNLEVIPPGARSSDPHAHSVEDELVFVIQGEGLVWLDGYTFPVSSGDAIGFRGGTGLAHTIINDSDARGEESSQDLVLWIVGENRRSEDRVVYPMHPEKSGTFPRWWQDAPARKLGDVLGYDQHLPHSTSNFQRSIANGWPCTDSNNRRVKSTLYIMSAPSGTTAGPASNPGAHLAGAKALLAKKLAQKENAAAVSSPTDNMMTPTTAKINAVKKKHFTKGKPLSGPRFGTALATQPAPQKLEAEEEIVNSDEDISKAPEP</sequence>
<feature type="region of interest" description="Disordered" evidence="2">
    <location>
        <begin position="1"/>
        <end position="24"/>
    </location>
</feature>
<organism evidence="4 5">
    <name type="scientific">Rhizoctonia solani</name>
    <dbReference type="NCBI Taxonomy" id="456999"/>
    <lineage>
        <taxon>Eukaryota</taxon>
        <taxon>Fungi</taxon>
        <taxon>Dikarya</taxon>
        <taxon>Basidiomycota</taxon>
        <taxon>Agaricomycotina</taxon>
        <taxon>Agaricomycetes</taxon>
        <taxon>Cantharellales</taxon>
        <taxon>Ceratobasidiaceae</taxon>
        <taxon>Rhizoctonia</taxon>
    </lineage>
</organism>
<evidence type="ECO:0000256" key="2">
    <source>
        <dbReference type="SAM" id="MobiDB-lite"/>
    </source>
</evidence>
<reference evidence="4" key="1">
    <citation type="submission" date="2021-01" db="EMBL/GenBank/DDBJ databases">
        <authorList>
            <person name="Kaushik A."/>
        </authorList>
    </citation>
    <scope>NUCLEOTIDE SEQUENCE</scope>
    <source>
        <strain evidence="4">AG1-1A</strain>
    </source>
</reference>
<feature type="compositionally biased region" description="Acidic residues" evidence="2">
    <location>
        <begin position="557"/>
        <end position="566"/>
    </location>
</feature>
<feature type="region of interest" description="Disordered" evidence="2">
    <location>
        <begin position="531"/>
        <end position="574"/>
    </location>
</feature>
<dbReference type="InterPro" id="IPR051610">
    <property type="entry name" value="GPI/OXD"/>
</dbReference>
<gene>
    <name evidence="4" type="ORF">RDB_LOCUS62136</name>
</gene>
<dbReference type="EMBL" id="CAJMWR010001529">
    <property type="protein sequence ID" value="CAE6427950.1"/>
    <property type="molecule type" value="Genomic_DNA"/>
</dbReference>
<feature type="domain" description="Cupin type-2" evidence="3">
    <location>
        <begin position="316"/>
        <end position="380"/>
    </location>
</feature>
<evidence type="ECO:0000313" key="4">
    <source>
        <dbReference type="EMBL" id="CAE6427950.1"/>
    </source>
</evidence>
<proteinExistence type="predicted"/>
<dbReference type="Gene3D" id="2.60.120.10">
    <property type="entry name" value="Jelly Rolls"/>
    <property type="match status" value="2"/>
</dbReference>
<evidence type="ECO:0000259" key="3">
    <source>
        <dbReference type="Pfam" id="PF07883"/>
    </source>
</evidence>